<dbReference type="InterPro" id="IPR017034">
    <property type="entry name" value="Abi_system_AbiD/AbiF"/>
</dbReference>
<dbReference type="InterPro" id="IPR011664">
    <property type="entry name" value="Abi_system_AbiD/AbiF-like"/>
</dbReference>
<organism evidence="2">
    <name type="scientific">Candidatus Kentrum sp. TC</name>
    <dbReference type="NCBI Taxonomy" id="2126339"/>
    <lineage>
        <taxon>Bacteria</taxon>
        <taxon>Pseudomonadati</taxon>
        <taxon>Pseudomonadota</taxon>
        <taxon>Gammaproteobacteria</taxon>
        <taxon>Candidatus Kentrum</taxon>
    </lineage>
</organism>
<sequence>MIPLSFPPILPRMKPDKPKRTFDKPPKTFEEQVDLLQSRGMIIDDRSAAPHYLAHLNYYRLTAYWLPFQENRVTHRFKPGTLFSKVVDLYMFDKKLRLLLLNAIERIEVSVRTQWAYHFAHKHGAHAYLDQKFASDKDRFERDRKKLGEELKRSNEEFIVHYKGTYEPSTPPIWVICEIISLGLLSRWFGNLNSREVRGAIAKTYGLDDRVMESLLRHLAYVRNLCAHHGRIWNRKFAITVKIPKSKPARLIRAFNLDKKRNLYNTLVLLSHSMDVINPSNEWKEHLLHLIDEHEVNVSSMGFPANYREYDIWKS</sequence>
<dbReference type="AlphaFoldDB" id="A0A450Z806"/>
<reference evidence="2" key="1">
    <citation type="submission" date="2019-02" db="EMBL/GenBank/DDBJ databases">
        <authorList>
            <person name="Gruber-Vodicka R. H."/>
            <person name="Seah K. B. B."/>
        </authorList>
    </citation>
    <scope>NUCLEOTIDE SEQUENCE</scope>
    <source>
        <strain evidence="2">BECK_BZ123</strain>
    </source>
</reference>
<feature type="region of interest" description="Disordered" evidence="1">
    <location>
        <begin position="1"/>
        <end position="24"/>
    </location>
</feature>
<protein>
    <submittedName>
        <fullName evidence="2">Abortive infection bacteriophage resistance protein</fullName>
    </submittedName>
</protein>
<dbReference type="PIRSF" id="PIRSF034934">
    <property type="entry name" value="AbiF_AbiD"/>
    <property type="match status" value="1"/>
</dbReference>
<name>A0A450Z806_9GAMM</name>
<dbReference type="Pfam" id="PF07751">
    <property type="entry name" value="Abi_2"/>
    <property type="match status" value="1"/>
</dbReference>
<accession>A0A450Z806</accession>
<feature type="compositionally biased region" description="Pro residues" evidence="1">
    <location>
        <begin position="1"/>
        <end position="10"/>
    </location>
</feature>
<proteinExistence type="predicted"/>
<gene>
    <name evidence="2" type="ORF">BECKTC1821D_GA0114238_10852</name>
</gene>
<feature type="compositionally biased region" description="Basic and acidic residues" evidence="1">
    <location>
        <begin position="13"/>
        <end position="24"/>
    </location>
</feature>
<evidence type="ECO:0000313" key="2">
    <source>
        <dbReference type="EMBL" id="VFK49947.1"/>
    </source>
</evidence>
<evidence type="ECO:0000256" key="1">
    <source>
        <dbReference type="SAM" id="MobiDB-lite"/>
    </source>
</evidence>
<dbReference type="EMBL" id="CAADFS010000085">
    <property type="protein sequence ID" value="VFK49947.1"/>
    <property type="molecule type" value="Genomic_DNA"/>
</dbReference>